<evidence type="ECO:0000313" key="1">
    <source>
        <dbReference type="EMBL" id="CAA7059765.1"/>
    </source>
</evidence>
<keyword evidence="2" id="KW-1185">Reference proteome</keyword>
<dbReference type="Proteomes" id="UP000467841">
    <property type="component" value="Unassembled WGS sequence"/>
</dbReference>
<dbReference type="SUPFAM" id="SSF57667">
    <property type="entry name" value="beta-beta-alpha zinc fingers"/>
    <property type="match status" value="1"/>
</dbReference>
<sequence>MSGYGNSKAAPELVNSKTSVFCGTWTPVRFPMVMMLSSGLFKYRVGVEEFRLLGSWCNHLRHGGKWSQALHTTAEWLWKTILGDGQQEPRRYVLHKCSESGESTKFFCKSCEFTAPSVTNLTWHLSTKTHKQKVSKFASARL</sequence>
<dbReference type="EMBL" id="CACVBM020001795">
    <property type="protein sequence ID" value="CAA7059765.1"/>
    <property type="molecule type" value="Genomic_DNA"/>
</dbReference>
<evidence type="ECO:0000313" key="2">
    <source>
        <dbReference type="Proteomes" id="UP000467841"/>
    </source>
</evidence>
<gene>
    <name evidence="1" type="ORF">MERR_LOCUS47001</name>
</gene>
<comment type="caution">
    <text evidence="1">The sequence shown here is derived from an EMBL/GenBank/DDBJ whole genome shotgun (WGS) entry which is preliminary data.</text>
</comment>
<organism evidence="1 2">
    <name type="scientific">Microthlaspi erraticum</name>
    <dbReference type="NCBI Taxonomy" id="1685480"/>
    <lineage>
        <taxon>Eukaryota</taxon>
        <taxon>Viridiplantae</taxon>
        <taxon>Streptophyta</taxon>
        <taxon>Embryophyta</taxon>
        <taxon>Tracheophyta</taxon>
        <taxon>Spermatophyta</taxon>
        <taxon>Magnoliopsida</taxon>
        <taxon>eudicotyledons</taxon>
        <taxon>Gunneridae</taxon>
        <taxon>Pentapetalae</taxon>
        <taxon>rosids</taxon>
        <taxon>malvids</taxon>
        <taxon>Brassicales</taxon>
        <taxon>Brassicaceae</taxon>
        <taxon>Coluteocarpeae</taxon>
        <taxon>Microthlaspi</taxon>
    </lineage>
</organism>
<accession>A0A6D2L4Q8</accession>
<dbReference type="AlphaFoldDB" id="A0A6D2L4Q8"/>
<reference evidence="1" key="1">
    <citation type="submission" date="2020-01" db="EMBL/GenBank/DDBJ databases">
        <authorList>
            <person name="Mishra B."/>
        </authorList>
    </citation>
    <scope>NUCLEOTIDE SEQUENCE [LARGE SCALE GENOMIC DNA]</scope>
</reference>
<protein>
    <recommendedName>
        <fullName evidence="3">U1-type domain-containing protein</fullName>
    </recommendedName>
</protein>
<evidence type="ECO:0008006" key="3">
    <source>
        <dbReference type="Google" id="ProtNLM"/>
    </source>
</evidence>
<name>A0A6D2L4Q8_9BRAS</name>
<dbReference type="InterPro" id="IPR036236">
    <property type="entry name" value="Znf_C2H2_sf"/>
</dbReference>
<proteinExistence type="predicted"/>